<reference evidence="5 6" key="1">
    <citation type="submission" date="2024-05" db="EMBL/GenBank/DDBJ databases">
        <authorList>
            <person name="Wallberg A."/>
        </authorList>
    </citation>
    <scope>NUCLEOTIDE SEQUENCE [LARGE SCALE GENOMIC DNA]</scope>
</reference>
<evidence type="ECO:0000313" key="5">
    <source>
        <dbReference type="EMBL" id="CAL4090872.1"/>
    </source>
</evidence>
<dbReference type="PANTHER" id="PTHR11707:SF28">
    <property type="entry name" value="60 KDA LYSOPHOSPHOLIPASE"/>
    <property type="match status" value="1"/>
</dbReference>
<dbReference type="EMBL" id="CAXKWB010008364">
    <property type="protein sequence ID" value="CAL4090872.1"/>
    <property type="molecule type" value="Genomic_DNA"/>
</dbReference>
<dbReference type="SFLD" id="SFLDS00057">
    <property type="entry name" value="Glutaminase/Asparaginase"/>
    <property type="match status" value="1"/>
</dbReference>
<keyword evidence="6" id="KW-1185">Reference proteome</keyword>
<name>A0AAV2QPD3_MEGNR</name>
<comment type="caution">
    <text evidence="5">The sequence shown here is derived from an EMBL/GenBank/DDBJ whole genome shotgun (WGS) entry which is preliminary data.</text>
</comment>
<evidence type="ECO:0000256" key="2">
    <source>
        <dbReference type="PIRSR" id="PIRSR001220-2"/>
    </source>
</evidence>
<evidence type="ECO:0000256" key="3">
    <source>
        <dbReference type="SAM" id="MobiDB-lite"/>
    </source>
</evidence>
<protein>
    <recommendedName>
        <fullName evidence="4">L-asparaginase N-terminal domain-containing protein</fullName>
    </recommendedName>
</protein>
<proteinExistence type="predicted"/>
<dbReference type="PIRSF" id="PIRSF001220">
    <property type="entry name" value="L-ASNase_gatD"/>
    <property type="match status" value="1"/>
</dbReference>
<dbReference type="GO" id="GO:0004067">
    <property type="term" value="F:asparaginase activity"/>
    <property type="evidence" value="ECO:0007669"/>
    <property type="project" value="UniProtKB-UniRule"/>
</dbReference>
<dbReference type="SMART" id="SM00870">
    <property type="entry name" value="Asparaginase"/>
    <property type="match status" value="1"/>
</dbReference>
<dbReference type="PROSITE" id="PS51732">
    <property type="entry name" value="ASN_GLN_ASE_3"/>
    <property type="match status" value="1"/>
</dbReference>
<feature type="binding site" evidence="2">
    <location>
        <begin position="161"/>
        <end position="162"/>
    </location>
    <ligand>
        <name>substrate</name>
    </ligand>
</feature>
<dbReference type="Proteomes" id="UP001497623">
    <property type="component" value="Unassembled WGS sequence"/>
</dbReference>
<dbReference type="Gene3D" id="3.40.50.1170">
    <property type="entry name" value="L-asparaginase, N-terminal domain"/>
    <property type="match status" value="1"/>
</dbReference>
<dbReference type="PRINTS" id="PR00139">
    <property type="entry name" value="ASNGLNASE"/>
</dbReference>
<evidence type="ECO:0000259" key="4">
    <source>
        <dbReference type="Pfam" id="PF00710"/>
    </source>
</evidence>
<accession>A0AAV2QPD3</accession>
<feature type="region of interest" description="Disordered" evidence="3">
    <location>
        <begin position="1"/>
        <end position="26"/>
    </location>
</feature>
<evidence type="ECO:0000313" key="6">
    <source>
        <dbReference type="Proteomes" id="UP001497623"/>
    </source>
</evidence>
<feature type="binding site" evidence="2">
    <location>
        <position position="130"/>
    </location>
    <ligand>
        <name>substrate</name>
    </ligand>
</feature>
<dbReference type="InterPro" id="IPR006034">
    <property type="entry name" value="Asparaginase/glutaminase-like"/>
</dbReference>
<feature type="domain" description="L-asparaginase N-terminal" evidence="4">
    <location>
        <begin position="53"/>
        <end position="210"/>
    </location>
</feature>
<dbReference type="InterPro" id="IPR036152">
    <property type="entry name" value="Asp/glu_Ase-like_sf"/>
</dbReference>
<gene>
    <name evidence="5" type="ORF">MNOR_LOCUS14133</name>
</gene>
<dbReference type="PIRSF" id="PIRSF500176">
    <property type="entry name" value="L_ASNase"/>
    <property type="match status" value="1"/>
</dbReference>
<dbReference type="PANTHER" id="PTHR11707">
    <property type="entry name" value="L-ASPARAGINASE"/>
    <property type="match status" value="1"/>
</dbReference>
<dbReference type="SUPFAM" id="SSF53774">
    <property type="entry name" value="Glutaminase/Asparaginase"/>
    <property type="match status" value="1"/>
</dbReference>
<organism evidence="5 6">
    <name type="scientific">Meganyctiphanes norvegica</name>
    <name type="common">Northern krill</name>
    <name type="synonym">Thysanopoda norvegica</name>
    <dbReference type="NCBI Taxonomy" id="48144"/>
    <lineage>
        <taxon>Eukaryota</taxon>
        <taxon>Metazoa</taxon>
        <taxon>Ecdysozoa</taxon>
        <taxon>Arthropoda</taxon>
        <taxon>Crustacea</taxon>
        <taxon>Multicrustacea</taxon>
        <taxon>Malacostraca</taxon>
        <taxon>Eumalacostraca</taxon>
        <taxon>Eucarida</taxon>
        <taxon>Euphausiacea</taxon>
        <taxon>Euphausiidae</taxon>
        <taxon>Meganyctiphanes</taxon>
    </lineage>
</organism>
<dbReference type="Pfam" id="PF00710">
    <property type="entry name" value="Asparaginase"/>
    <property type="match status" value="1"/>
</dbReference>
<evidence type="ECO:0000256" key="1">
    <source>
        <dbReference type="PIRSR" id="PIRSR001220-1"/>
    </source>
</evidence>
<dbReference type="InterPro" id="IPR027474">
    <property type="entry name" value="L-asparaginase_N"/>
</dbReference>
<feature type="active site" description="O-isoaspartyl threonine intermediate" evidence="1">
    <location>
        <position position="62"/>
    </location>
</feature>
<dbReference type="AlphaFoldDB" id="A0AAV2QPD3"/>
<sequence>MTEGTSNDSTSDHLSNNGRSCCNKESTNSNILDAVQTSIDSLANKEWSNVESRVLVVYTGGTIGMVRNNRGALEPKPRDLERRLRGYPHMHDEDLAKEKYPNSPFLVLPLYKEKHCIIYMIHEYSPLLDSSNMTCDNWATIAKDIRSVYKMFDGFVVLQGTDTLAYTASALSFMLENLGKPVVITGSQIPIFETRSDGRDNFVGSIIMAG</sequence>
<dbReference type="InterPro" id="IPR037152">
    <property type="entry name" value="L-asparaginase_N_sf"/>
</dbReference>
<feature type="non-terminal residue" evidence="5">
    <location>
        <position position="210"/>
    </location>
</feature>